<organism evidence="1 2">
    <name type="scientific">Amycolatopsis thermalba</name>
    <dbReference type="NCBI Taxonomy" id="944492"/>
    <lineage>
        <taxon>Bacteria</taxon>
        <taxon>Bacillati</taxon>
        <taxon>Actinomycetota</taxon>
        <taxon>Actinomycetes</taxon>
        <taxon>Pseudonocardiales</taxon>
        <taxon>Pseudonocardiaceae</taxon>
        <taxon>Amycolatopsis</taxon>
    </lineage>
</organism>
<proteinExistence type="predicted"/>
<sequence length="345" mass="37785">MGKYGYRFYTFSVHRHGDAATRLPLGELCGEGADAHGIPRSRSDAIVTLYGLLNGLLGRRVDEKTKHLTVQGVTPAGRSVRFIADLGTSGVNSTFIDPAASGSHPVFTRAEHHIESNRRRGLIVAGTKSTVGLLALESVSGSTGTTQIVPLLKRGFRAHTRMVIDFDAVVHENALQAFLDQARIGAVTLKRSGLPPDIADQLEVRDNQAHLGRLEMKISKGRIPEFTRGLTEKFRRDDSARRRLLSVGSLDFDELNVRMEVGDRSTTLSISADRMPSFVYQIQGRDRPDDQAFYREVSGMVAEVAQAFGAQIVGTTWQTGSWSEESLRTVVELPKQEGPSEGAIE</sequence>
<keyword evidence="2" id="KW-1185">Reference proteome</keyword>
<accession>A0ABY4NVG5</accession>
<evidence type="ECO:0000313" key="1">
    <source>
        <dbReference type="EMBL" id="UQS24044.1"/>
    </source>
</evidence>
<protein>
    <submittedName>
        <fullName evidence="1">Uncharacterized protein</fullName>
    </submittedName>
</protein>
<name>A0ABY4NVG5_9PSEU</name>
<evidence type="ECO:0000313" key="2">
    <source>
        <dbReference type="Proteomes" id="UP000830158"/>
    </source>
</evidence>
<dbReference type="RefSeq" id="WP_162831236.1">
    <property type="nucleotide sequence ID" value="NZ_CP091196.1"/>
</dbReference>
<reference evidence="1" key="1">
    <citation type="submission" date="2022-01" db="EMBL/GenBank/DDBJ databases">
        <title>PSI-footprinting approach for the identification of protein synthesis inhibitor producers.</title>
        <authorList>
            <person name="Handel F."/>
            <person name="Kulik A."/>
            <person name="Wex K.W."/>
            <person name="Berscheid A."/>
            <person name="Saur J.S."/>
            <person name="Winkler A."/>
            <person name="Wibberg D."/>
            <person name="Kalinowski J."/>
            <person name="Broetz-Oesterhelt H."/>
            <person name="Mast Y."/>
        </authorList>
    </citation>
    <scope>NUCLEOTIDE SEQUENCE</scope>
    <source>
        <strain evidence="1">KNN 49.3e</strain>
    </source>
</reference>
<gene>
    <name evidence="1" type="ORF">L1857_15005</name>
</gene>
<dbReference type="Proteomes" id="UP000830158">
    <property type="component" value="Chromosome"/>
</dbReference>
<dbReference type="EMBL" id="CP091196">
    <property type="protein sequence ID" value="UQS24044.1"/>
    <property type="molecule type" value="Genomic_DNA"/>
</dbReference>